<dbReference type="GO" id="GO:0044781">
    <property type="term" value="P:bacterial-type flagellum organization"/>
    <property type="evidence" value="ECO:0007669"/>
    <property type="project" value="UniProtKB-KW"/>
</dbReference>
<evidence type="ECO:0000313" key="9">
    <source>
        <dbReference type="EMBL" id="MBB6450374.1"/>
    </source>
</evidence>
<keyword evidence="3" id="KW-0678">Repressor</keyword>
<reference evidence="9 10" key="1">
    <citation type="submission" date="2020-08" db="EMBL/GenBank/DDBJ databases">
        <title>Genomic Encyclopedia of Type Strains, Phase IV (KMG-IV): sequencing the most valuable type-strain genomes for metagenomic binning, comparative biology and taxonomic classification.</title>
        <authorList>
            <person name="Goeker M."/>
        </authorList>
    </citation>
    <scope>NUCLEOTIDE SEQUENCE [LARGE SCALE GENOMIC DNA]</scope>
    <source>
        <strain evidence="9 10">DSM 21769</strain>
    </source>
</reference>
<protein>
    <recommendedName>
        <fullName evidence="2">Negative regulator of flagellin synthesis</fullName>
    </recommendedName>
</protein>
<evidence type="ECO:0000256" key="7">
    <source>
        <dbReference type="SAM" id="MobiDB-lite"/>
    </source>
</evidence>
<evidence type="ECO:0000313" key="10">
    <source>
        <dbReference type="Proteomes" id="UP000568839"/>
    </source>
</evidence>
<evidence type="ECO:0000256" key="6">
    <source>
        <dbReference type="ARBA" id="ARBA00023163"/>
    </source>
</evidence>
<keyword evidence="9" id="KW-0966">Cell projection</keyword>
<dbReference type="EMBL" id="JACHHJ010000003">
    <property type="protein sequence ID" value="MBB6450374.1"/>
    <property type="molecule type" value="Genomic_DNA"/>
</dbReference>
<gene>
    <name evidence="9" type="ORF">HNR44_002357</name>
</gene>
<dbReference type="InterPro" id="IPR007412">
    <property type="entry name" value="FlgM"/>
</dbReference>
<evidence type="ECO:0000256" key="2">
    <source>
        <dbReference type="ARBA" id="ARBA00017823"/>
    </source>
</evidence>
<evidence type="ECO:0000256" key="5">
    <source>
        <dbReference type="ARBA" id="ARBA00023015"/>
    </source>
</evidence>
<accession>A0A841PRD6</accession>
<keyword evidence="9" id="KW-0282">Flagellum</keyword>
<dbReference type="Pfam" id="PF04316">
    <property type="entry name" value="FlgM"/>
    <property type="match status" value="1"/>
</dbReference>
<comment type="caution">
    <text evidence="9">The sequence shown here is derived from an EMBL/GenBank/DDBJ whole genome shotgun (WGS) entry which is preliminary data.</text>
</comment>
<dbReference type="InterPro" id="IPR035890">
    <property type="entry name" value="Anti-sigma-28_factor_FlgM_sf"/>
</dbReference>
<keyword evidence="10" id="KW-1185">Reference proteome</keyword>
<feature type="domain" description="Anti-sigma-28 factor FlgM C-terminal" evidence="8">
    <location>
        <begin position="32"/>
        <end position="77"/>
    </location>
</feature>
<sequence>MKIPSFGQVHHPYKLASEQAKQIQHSKEVKTDQVEISQDSKDMQMTVDTSRQAKIEALQKQIDAGEYQVDERAVAHRFYQYWNE</sequence>
<keyword evidence="6" id="KW-0804">Transcription</keyword>
<dbReference type="Proteomes" id="UP000568839">
    <property type="component" value="Unassembled WGS sequence"/>
</dbReference>
<proteinExistence type="inferred from homology"/>
<keyword evidence="5" id="KW-0805">Transcription regulation</keyword>
<feature type="compositionally biased region" description="Basic and acidic residues" evidence="7">
    <location>
        <begin position="25"/>
        <end position="42"/>
    </location>
</feature>
<evidence type="ECO:0000259" key="8">
    <source>
        <dbReference type="Pfam" id="PF04316"/>
    </source>
</evidence>
<dbReference type="SUPFAM" id="SSF101498">
    <property type="entry name" value="Anti-sigma factor FlgM"/>
    <property type="match status" value="1"/>
</dbReference>
<comment type="similarity">
    <text evidence="1">Belongs to the FlgM family.</text>
</comment>
<dbReference type="GO" id="GO:0045892">
    <property type="term" value="P:negative regulation of DNA-templated transcription"/>
    <property type="evidence" value="ECO:0007669"/>
    <property type="project" value="InterPro"/>
</dbReference>
<organism evidence="9 10">
    <name type="scientific">Geomicrobium halophilum</name>
    <dbReference type="NCBI Taxonomy" id="549000"/>
    <lineage>
        <taxon>Bacteria</taxon>
        <taxon>Bacillati</taxon>
        <taxon>Bacillota</taxon>
        <taxon>Bacilli</taxon>
        <taxon>Bacillales</taxon>
        <taxon>Geomicrobium</taxon>
    </lineage>
</organism>
<keyword evidence="4" id="KW-1005">Bacterial flagellum biogenesis</keyword>
<evidence type="ECO:0000256" key="1">
    <source>
        <dbReference type="ARBA" id="ARBA00005322"/>
    </source>
</evidence>
<dbReference type="RefSeq" id="WP_221434288.1">
    <property type="nucleotide sequence ID" value="NZ_JACHHJ010000003.1"/>
</dbReference>
<dbReference type="InterPro" id="IPR031316">
    <property type="entry name" value="FlgM_C"/>
</dbReference>
<name>A0A841PRD6_9BACL</name>
<feature type="region of interest" description="Disordered" evidence="7">
    <location>
        <begin position="18"/>
        <end position="45"/>
    </location>
</feature>
<dbReference type="NCBIfam" id="TIGR03824">
    <property type="entry name" value="FlgM_jcvi"/>
    <property type="match status" value="1"/>
</dbReference>
<evidence type="ECO:0000256" key="3">
    <source>
        <dbReference type="ARBA" id="ARBA00022491"/>
    </source>
</evidence>
<dbReference type="AlphaFoldDB" id="A0A841PRD6"/>
<evidence type="ECO:0000256" key="4">
    <source>
        <dbReference type="ARBA" id="ARBA00022795"/>
    </source>
</evidence>
<keyword evidence="9" id="KW-0969">Cilium</keyword>